<dbReference type="Proteomes" id="UP000007635">
    <property type="component" value="Chromosome XIII"/>
</dbReference>
<dbReference type="PANTHER" id="PTHR12601:SF41">
    <property type="entry name" value="CLUSTERED MITOCHONDRIA PROTEIN HOMOLOG"/>
    <property type="match status" value="1"/>
</dbReference>
<feature type="region of interest" description="Disordered" evidence="2">
    <location>
        <begin position="827"/>
        <end position="849"/>
    </location>
</feature>
<dbReference type="InterPro" id="IPR033646">
    <property type="entry name" value="CLU-central"/>
</dbReference>
<dbReference type="GO" id="GO:0003729">
    <property type="term" value="F:mRNA binding"/>
    <property type="evidence" value="ECO:0007669"/>
    <property type="project" value="TreeGrafter"/>
</dbReference>
<dbReference type="PROSITE" id="PS51823">
    <property type="entry name" value="CLU"/>
    <property type="match status" value="1"/>
</dbReference>
<feature type="domain" description="Clu" evidence="3">
    <location>
        <begin position="324"/>
        <end position="568"/>
    </location>
</feature>
<reference evidence="4" key="3">
    <citation type="submission" date="2025-09" db="UniProtKB">
        <authorList>
            <consortium name="Ensembl"/>
        </authorList>
    </citation>
    <scope>IDENTIFICATION</scope>
</reference>
<sequence length="1406" mass="153338">MKDKVRRGGRNPSKADVTSLVSGKEAVGNKQHEDSSFPVRIQGAGVEPFELQVRGFWLVQDAVMTLLLRDDVFPRSNLSLALAGTPLDPLAELQSLKGLKPGAVLRLVEEPYTAHSARLHLARVLELLRASGPQDALREGRSPSILETLTQTPDSNVPNGKGLKRSLSNTKTETSKPDGAPPEYLLPGSSERPLMALLPHSSQPESPSYLRDLCLSCWNPAPGHRKLQGDFLYITVVTMEGRRCEITSFPKGFFLNRSTEEVFDPRPAQSSPVCHNFTDLLCHISPAFKQTLTTLKNRSQLPPVELMPTPYHTLSWLGPPCASRSHKNNFSRLGVDEQPPTQAPDWNEELQAARDLPQGSVEERLQRDRALLQVNGAFVRAVMRGAETVVDGFAEPVNGNPDDPAFLWGGLFMSHGAASALFGGDRGRRTAQRLELKGVQAYCDIEGLQGLHTLPTAIVDYRGLRLSAQGLAPGLEASEQDQETTPASRGLLYGVTAGPQESPHRRRLLERLAHAAKCLSLQRHVVVGPNDHKVPLFTSVDAQGLLGADGRFYILDVFRTFPADANFCPEMETESQTVPEEEESKSSGGEEKEKEGCLKEGWPENYHSASGLPRSFSHRLCRLRPELVQAFIQHKHCQFTQCVRETLDANGGFEECATACDSRATEAVRVACKEVGSISDIIFEMRFNPSVFSPEVSFPPGESKSLKLQERLLREAAAFIVTHQIPDFLEFCRQSNEAPMDGVSLKQALHQRGINLRYLGHVITTISQSQHKECLRHIMRLVIAEIFTRSTRRVFNSFLQGVDVPSLSAAVSHFLCCLLVPHFTPAPASDETKKKSRRRGRGAGASESTPWSMLAGAELWNLVCQDAAETYHISDILGSGPNHLVEHYGLQKLSLLREFCLKTGVQLRLRDYSLDNQNKAPIGPDDILNLFPVVKHVHMPTVDASKAYRTAQNFLQKGLLDQAHEHLKEATYLFGRVCDDLHIEACYCHSLLAKVSFKQGKAAEARSVQLKAVVISERVLGFDHPNTIHQYALLGVYAFAGGETALAQKCLLRARLLMLTVHGEDHPYTATLDSCLGLVLSGDQRGKFLMNALRLNTSFFGPAHLLTALNQQLLAQWMCSKGDYRSAMSHEKEALAAFTSMFGEDHPQSRSSKEFLCTITKEAVKVERSLRQAGAEGAQQTVENLSPTRAAMVEQMALLTGIKSITHRDGLQEYRKKHKELKAAVAKELGFPVSGELVASQTANGEAKSADQDAGSRKDAEDGGSPAAENSNEGQQEETLSLVNGHVVQPAQANGHGEKTDVGAGDSDRADSEGKAEDGESEAGAAGREAGNSTSNGVNSNTVNGEMKSQSVEVNGATNGAGDIPVSPSGLKSKGTWADVVSKPNGGRDTAVRVGGKVTANGRVQE</sequence>
<protein>
    <recommendedName>
        <fullName evidence="3">Clu domain-containing protein</fullName>
    </recommendedName>
</protein>
<dbReference type="InParanoid" id="G3P4X5"/>
<feature type="region of interest" description="Disordered" evidence="2">
    <location>
        <begin position="571"/>
        <end position="596"/>
    </location>
</feature>
<dbReference type="GO" id="GO:0005737">
    <property type="term" value="C:cytoplasm"/>
    <property type="evidence" value="ECO:0007669"/>
    <property type="project" value="TreeGrafter"/>
</dbReference>
<feature type="compositionally biased region" description="Basic and acidic residues" evidence="2">
    <location>
        <begin position="1248"/>
        <end position="1261"/>
    </location>
</feature>
<dbReference type="InterPro" id="IPR011990">
    <property type="entry name" value="TPR-like_helical_dom_sf"/>
</dbReference>
<dbReference type="AlphaFoldDB" id="G3P4X5"/>
<feature type="region of interest" description="Disordered" evidence="2">
    <location>
        <begin position="1240"/>
        <end position="1278"/>
    </location>
</feature>
<feature type="region of interest" description="Disordered" evidence="2">
    <location>
        <begin position="475"/>
        <end position="499"/>
    </location>
</feature>
<dbReference type="Pfam" id="PF12807">
    <property type="entry name" value="eIF3_p135"/>
    <property type="match status" value="1"/>
</dbReference>
<dbReference type="Pfam" id="PF13236">
    <property type="entry name" value="CLU"/>
    <property type="match status" value="1"/>
</dbReference>
<organism evidence="4 5">
    <name type="scientific">Gasterosteus aculeatus aculeatus</name>
    <name type="common">three-spined stickleback</name>
    <dbReference type="NCBI Taxonomy" id="481459"/>
    <lineage>
        <taxon>Eukaryota</taxon>
        <taxon>Metazoa</taxon>
        <taxon>Chordata</taxon>
        <taxon>Craniata</taxon>
        <taxon>Vertebrata</taxon>
        <taxon>Euteleostomi</taxon>
        <taxon>Actinopterygii</taxon>
        <taxon>Neopterygii</taxon>
        <taxon>Teleostei</taxon>
        <taxon>Neoteleostei</taxon>
        <taxon>Acanthomorphata</taxon>
        <taxon>Eupercaria</taxon>
        <taxon>Perciformes</taxon>
        <taxon>Cottioidei</taxon>
        <taxon>Gasterosteales</taxon>
        <taxon>Gasterosteidae</taxon>
        <taxon>Gasterosteus</taxon>
    </lineage>
</organism>
<dbReference type="PANTHER" id="PTHR12601">
    <property type="entry name" value="EUKARYOTIC TRANSLATION INITIATION FACTOR 3 SUBUNIT EIF-3"/>
    <property type="match status" value="1"/>
</dbReference>
<dbReference type="Bgee" id="ENSGACG00000009585">
    <property type="expression patterns" value="Expressed in zone of skin and 13 other cell types or tissues"/>
</dbReference>
<feature type="compositionally biased region" description="Basic and acidic residues" evidence="2">
    <location>
        <begin position="584"/>
        <end position="596"/>
    </location>
</feature>
<dbReference type="SUPFAM" id="SSF103107">
    <property type="entry name" value="Hypothetical protein c14orf129, hspc210"/>
    <property type="match status" value="1"/>
</dbReference>
<keyword evidence="5" id="KW-1185">Reference proteome</keyword>
<dbReference type="KEGG" id="gat:120830123"/>
<feature type="region of interest" description="Disordered" evidence="2">
    <location>
        <begin position="133"/>
        <end position="190"/>
    </location>
</feature>
<accession>G3P4X5</accession>
<dbReference type="InterPro" id="IPR028275">
    <property type="entry name" value="CLU_N"/>
</dbReference>
<dbReference type="STRING" id="69293.ENSGACP00000012648"/>
<dbReference type="SUPFAM" id="SSF48452">
    <property type="entry name" value="TPR-like"/>
    <property type="match status" value="1"/>
</dbReference>
<feature type="region of interest" description="Disordered" evidence="2">
    <location>
        <begin position="1"/>
        <end position="34"/>
    </location>
</feature>
<dbReference type="OMA" id="PACESKS"/>
<evidence type="ECO:0000256" key="2">
    <source>
        <dbReference type="SAM" id="MobiDB-lite"/>
    </source>
</evidence>
<dbReference type="InterPro" id="IPR023231">
    <property type="entry name" value="GSKIP_dom_sf"/>
</dbReference>
<dbReference type="Ensembl" id="ENSGACT00000012672.2">
    <property type="protein sequence ID" value="ENSGACP00000012648.2"/>
    <property type="gene ID" value="ENSGACG00000009585.2"/>
</dbReference>
<reference evidence="4 5" key="1">
    <citation type="journal article" date="2021" name="G3 (Bethesda)">
        <title>Improved contiguity of the threespine stickleback genome using long-read sequencing.</title>
        <authorList>
            <person name="Nath S."/>
            <person name="Shaw D.E."/>
            <person name="White M.A."/>
        </authorList>
    </citation>
    <scope>NUCLEOTIDE SEQUENCE [LARGE SCALE GENOMIC DNA]</scope>
    <source>
        <strain evidence="4 5">Lake Benthic</strain>
    </source>
</reference>
<feature type="compositionally biased region" description="Low complexity" evidence="2">
    <location>
        <begin position="1322"/>
        <end position="1345"/>
    </location>
</feature>
<evidence type="ECO:0000313" key="5">
    <source>
        <dbReference type="Proteomes" id="UP000007635"/>
    </source>
</evidence>
<feature type="compositionally biased region" description="Polar residues" evidence="2">
    <location>
        <begin position="1347"/>
        <end position="1358"/>
    </location>
</feature>
<dbReference type="GeneTree" id="ENSGT00390000012485"/>
<evidence type="ECO:0000313" key="4">
    <source>
        <dbReference type="Ensembl" id="ENSGACP00000012648.2"/>
    </source>
</evidence>
<keyword evidence="1" id="KW-0963">Cytoplasm</keyword>
<dbReference type="Pfam" id="PF13374">
    <property type="entry name" value="TPR_10"/>
    <property type="match status" value="2"/>
</dbReference>
<dbReference type="InterPro" id="IPR027523">
    <property type="entry name" value="CLU_prot"/>
</dbReference>
<feature type="compositionally biased region" description="Polar residues" evidence="2">
    <location>
        <begin position="145"/>
        <end position="158"/>
    </location>
</feature>
<dbReference type="RefSeq" id="XP_040050540.1">
    <property type="nucleotide sequence ID" value="XM_040194606.1"/>
</dbReference>
<feature type="region of interest" description="Disordered" evidence="2">
    <location>
        <begin position="1292"/>
        <end position="1393"/>
    </location>
</feature>
<dbReference type="GeneID" id="120830123"/>
<evidence type="ECO:0000259" key="3">
    <source>
        <dbReference type="PROSITE" id="PS51823"/>
    </source>
</evidence>
<feature type="compositionally biased region" description="Basic and acidic residues" evidence="2">
    <location>
        <begin position="1296"/>
        <end position="1318"/>
    </location>
</feature>
<dbReference type="eggNOG" id="KOG1839">
    <property type="taxonomic scope" value="Eukaryota"/>
</dbReference>
<feature type="compositionally biased region" description="Polar residues" evidence="2">
    <location>
        <begin position="1268"/>
        <end position="1278"/>
    </location>
</feature>
<dbReference type="GO" id="GO:0048312">
    <property type="term" value="P:intracellular distribution of mitochondria"/>
    <property type="evidence" value="ECO:0007669"/>
    <property type="project" value="TreeGrafter"/>
</dbReference>
<reference evidence="4" key="2">
    <citation type="submission" date="2025-08" db="UniProtKB">
        <authorList>
            <consortium name="Ensembl"/>
        </authorList>
    </citation>
    <scope>IDENTIFICATION</scope>
</reference>
<dbReference type="InterPro" id="IPR025697">
    <property type="entry name" value="CLU_dom"/>
</dbReference>
<dbReference type="Gene3D" id="1.25.40.10">
    <property type="entry name" value="Tetratricopeptide repeat domain"/>
    <property type="match status" value="2"/>
</dbReference>
<dbReference type="CDD" id="cd15466">
    <property type="entry name" value="CLU-central"/>
    <property type="match status" value="1"/>
</dbReference>
<proteinExistence type="predicted"/>
<dbReference type="Pfam" id="PF15044">
    <property type="entry name" value="CLU_N"/>
    <property type="match status" value="1"/>
</dbReference>
<evidence type="ECO:0000256" key="1">
    <source>
        <dbReference type="ARBA" id="ARBA00022490"/>
    </source>
</evidence>
<name>G3P4X5_GASAC</name>